<organism evidence="1 2">
    <name type="scientific">Heterorhabditis bacteriophora</name>
    <name type="common">Entomopathogenic nematode worm</name>
    <dbReference type="NCBI Taxonomy" id="37862"/>
    <lineage>
        <taxon>Eukaryota</taxon>
        <taxon>Metazoa</taxon>
        <taxon>Ecdysozoa</taxon>
        <taxon>Nematoda</taxon>
        <taxon>Chromadorea</taxon>
        <taxon>Rhabditida</taxon>
        <taxon>Rhabditina</taxon>
        <taxon>Rhabditomorpha</taxon>
        <taxon>Strongyloidea</taxon>
        <taxon>Heterorhabditidae</taxon>
        <taxon>Heterorhabditis</taxon>
    </lineage>
</organism>
<accession>A0A1I7WR44</accession>
<protein>
    <submittedName>
        <fullName evidence="2">Uncharacterized protein</fullName>
    </submittedName>
</protein>
<evidence type="ECO:0000313" key="2">
    <source>
        <dbReference type="WBParaSite" id="Hba_07564"/>
    </source>
</evidence>
<keyword evidence="1" id="KW-1185">Reference proteome</keyword>
<reference evidence="2" key="1">
    <citation type="submission" date="2016-11" db="UniProtKB">
        <authorList>
            <consortium name="WormBaseParasite"/>
        </authorList>
    </citation>
    <scope>IDENTIFICATION</scope>
</reference>
<dbReference type="Proteomes" id="UP000095283">
    <property type="component" value="Unplaced"/>
</dbReference>
<dbReference type="AlphaFoldDB" id="A0A1I7WR44"/>
<dbReference type="WBParaSite" id="Hba_07564">
    <property type="protein sequence ID" value="Hba_07564"/>
    <property type="gene ID" value="Hba_07564"/>
</dbReference>
<proteinExistence type="predicted"/>
<sequence length="66" mass="7628">MIAIVLKEIKYAITSRHKDELVIGSPWFTGYLDKKSMGNQSPLCHVNTIQIHPNAMQIFRFCLRHS</sequence>
<name>A0A1I7WR44_HETBA</name>
<evidence type="ECO:0000313" key="1">
    <source>
        <dbReference type="Proteomes" id="UP000095283"/>
    </source>
</evidence>